<dbReference type="Proteomes" id="UP000789508">
    <property type="component" value="Unassembled WGS sequence"/>
</dbReference>
<name>A0A9N9JBU3_9GLOM</name>
<gene>
    <name evidence="2" type="ORF">ALEPTO_LOCUS14342</name>
</gene>
<comment type="caution">
    <text evidence="2">The sequence shown here is derived from an EMBL/GenBank/DDBJ whole genome shotgun (WGS) entry which is preliminary data.</text>
</comment>
<accession>A0A9N9JBU3</accession>
<evidence type="ECO:0000256" key="1">
    <source>
        <dbReference type="SAM" id="MobiDB-lite"/>
    </source>
</evidence>
<organism evidence="2 3">
    <name type="scientific">Ambispora leptoticha</name>
    <dbReference type="NCBI Taxonomy" id="144679"/>
    <lineage>
        <taxon>Eukaryota</taxon>
        <taxon>Fungi</taxon>
        <taxon>Fungi incertae sedis</taxon>
        <taxon>Mucoromycota</taxon>
        <taxon>Glomeromycotina</taxon>
        <taxon>Glomeromycetes</taxon>
        <taxon>Archaeosporales</taxon>
        <taxon>Ambisporaceae</taxon>
        <taxon>Ambispora</taxon>
    </lineage>
</organism>
<feature type="region of interest" description="Disordered" evidence="1">
    <location>
        <begin position="15"/>
        <end position="40"/>
    </location>
</feature>
<sequence>MVICLFALSDAAPIPEPIPKPQEPPFCGTRPPGYRPPHFS</sequence>
<feature type="compositionally biased region" description="Pro residues" evidence="1">
    <location>
        <begin position="15"/>
        <end position="24"/>
    </location>
</feature>
<reference evidence="2" key="1">
    <citation type="submission" date="2021-06" db="EMBL/GenBank/DDBJ databases">
        <authorList>
            <person name="Kallberg Y."/>
            <person name="Tangrot J."/>
            <person name="Rosling A."/>
        </authorList>
    </citation>
    <scope>NUCLEOTIDE SEQUENCE</scope>
    <source>
        <strain evidence="2">FL130A</strain>
    </source>
</reference>
<evidence type="ECO:0000313" key="2">
    <source>
        <dbReference type="EMBL" id="CAG8774841.1"/>
    </source>
</evidence>
<feature type="non-terminal residue" evidence="2">
    <location>
        <position position="40"/>
    </location>
</feature>
<dbReference type="AlphaFoldDB" id="A0A9N9JBU3"/>
<proteinExistence type="predicted"/>
<evidence type="ECO:0000313" key="3">
    <source>
        <dbReference type="Proteomes" id="UP000789508"/>
    </source>
</evidence>
<dbReference type="EMBL" id="CAJVPS010054943">
    <property type="protein sequence ID" value="CAG8774841.1"/>
    <property type="molecule type" value="Genomic_DNA"/>
</dbReference>
<keyword evidence="3" id="KW-1185">Reference proteome</keyword>
<protein>
    <submittedName>
        <fullName evidence="2">9175_t:CDS:1</fullName>
    </submittedName>
</protein>